<dbReference type="EMBL" id="FQZK01000004">
    <property type="protein sequence ID" value="SHJ18891.1"/>
    <property type="molecule type" value="Genomic_DNA"/>
</dbReference>
<dbReference type="Pfam" id="PF22738">
    <property type="entry name" value="NNH7"/>
    <property type="match status" value="1"/>
</dbReference>
<evidence type="ECO:0000256" key="1">
    <source>
        <dbReference type="SAM" id="MobiDB-lite"/>
    </source>
</evidence>
<gene>
    <name evidence="3" type="ORF">SAMN05421803_10494</name>
</gene>
<dbReference type="SUPFAM" id="SSF52540">
    <property type="entry name" value="P-loop containing nucleoside triphosphate hydrolases"/>
    <property type="match status" value="1"/>
</dbReference>
<organism evidence="3 4">
    <name type="scientific">Nocardiopsis flavescens</name>
    <dbReference type="NCBI Taxonomy" id="758803"/>
    <lineage>
        <taxon>Bacteria</taxon>
        <taxon>Bacillati</taxon>
        <taxon>Actinomycetota</taxon>
        <taxon>Actinomycetes</taxon>
        <taxon>Streptosporangiales</taxon>
        <taxon>Nocardiopsidaceae</taxon>
        <taxon>Nocardiopsis</taxon>
    </lineage>
</organism>
<dbReference type="SMART" id="SM00382">
    <property type="entry name" value="AAA"/>
    <property type="match status" value="1"/>
</dbReference>
<dbReference type="STRING" id="758803.SAMN05421803_10494"/>
<reference evidence="3 4" key="1">
    <citation type="submission" date="2016-11" db="EMBL/GenBank/DDBJ databases">
        <authorList>
            <person name="Jaros S."/>
            <person name="Januszkiewicz K."/>
            <person name="Wedrychowicz H."/>
        </authorList>
    </citation>
    <scope>NUCLEOTIDE SEQUENCE [LARGE SCALE GENOMIC DNA]</scope>
    <source>
        <strain evidence="3 4">CGMCC 4.5723</strain>
    </source>
</reference>
<name>A0A1M6H9K0_9ACTN</name>
<dbReference type="OrthoDB" id="419933at2"/>
<evidence type="ECO:0000313" key="3">
    <source>
        <dbReference type="EMBL" id="SHJ18891.1"/>
    </source>
</evidence>
<accession>A0A1M6H9K0</accession>
<sequence length="1087" mass="121704">MAKKLSYADALKILGKNDSEVLDLAEKLADGGLGALGVPDLFGIRSAVVGRGRKALEGMRGKLRGESRMSRTEKILAAERILVVVSFFEAVEEAWERTGMPFPFSDLEITAEEQLGMSDALTEDAWVVLPTLIERWSPNTRRLSAGQIEQEEHENRFSELNSSFMRMIPGLAVAEENGISGTNDPRLVALDAHIDRICELRYSERRRALAAEIPEFALWTREQEHELTRRRLDTGLAEVGRRLERIACQRPLNRRRQELARIYRAALRQPLLPSGDTNRDLVLPSLQEAYIPPGGRITWPEAGPISSESWWQRVEPTDDLEGFIAAHLAHPDATDYPTVLLGHPGAGKSKFTEMLAAQLPPSDFLPLRVELRSLPPNAPIHVQIEQGLAQILNTRVSWRELVDSADGTLPVIILDGFDELLQATGVDRSDYLERVQEFQQQQEAMGLPVVVIVTTRTVVADRARFPDGTTVIRLEPFDEPRIDRFLQAWNRADSGLRPSKGSERINLKALLRYRELAVHPLLLVMLLIYDAEDGALRRAEQHLTHGELYERLLTRFAAREVSKHGAALNRDGFDRAVQDELRRLEVAALAMFNRRRQHVTADELDRDLAALMPGGPPEAADPDLHGRIAPAHRLLGRFFFVHEARAQARDGTSSVFEFLHATFGEYLVSRAVVSALDYLNEARALARKRRGSAQGADDGELYALLSFACLTGREKITDFLAEELGRRFPPGTQARAMCSALLVDLFQEAPFPDPGRSHGGYAPARLPVTRRQGNYTANLIVLLTLVGDRPVDLRELFPDAPNPLPEWRNMAGIWRALHSSEWFGFLNAVRVRHLGGWDREDRRSLVSRDRGEPVNAGECIGFELYTDVDVRPDVLDPYEVRLPFASTSSRMLRSTAMRVNGTNARTVLGLLPYLYRISDDLGSWYTDRDSDKAWLEAHELLRLRLEPPDLAPGRRLDGYRRLLSSSTLGPLEFLVLRQAAEDLRWSDDAAVEDREPLCAVIRHYLDRVRTVAPGAASSARAVHAVLTSLLEDFPAYQRSKNPGEAVTRVRALVDRAFSPSFSDKRTPPPTHPDRTGIILGPAGSGEH</sequence>
<dbReference type="Proteomes" id="UP000184452">
    <property type="component" value="Unassembled WGS sequence"/>
</dbReference>
<dbReference type="InterPro" id="IPR027417">
    <property type="entry name" value="P-loop_NTPase"/>
</dbReference>
<evidence type="ECO:0000313" key="4">
    <source>
        <dbReference type="Proteomes" id="UP000184452"/>
    </source>
</evidence>
<dbReference type="Gene3D" id="3.40.50.300">
    <property type="entry name" value="P-loop containing nucleotide triphosphate hydrolases"/>
    <property type="match status" value="1"/>
</dbReference>
<feature type="compositionally biased region" description="Basic and acidic residues" evidence="1">
    <location>
        <begin position="1062"/>
        <end position="1074"/>
    </location>
</feature>
<dbReference type="InterPro" id="IPR003593">
    <property type="entry name" value="AAA+_ATPase"/>
</dbReference>
<dbReference type="AlphaFoldDB" id="A0A1M6H9K0"/>
<protein>
    <submittedName>
        <fullName evidence="3">NACHT domain-containing protein</fullName>
    </submittedName>
</protein>
<evidence type="ECO:0000259" key="2">
    <source>
        <dbReference type="SMART" id="SM00382"/>
    </source>
</evidence>
<proteinExistence type="predicted"/>
<dbReference type="RefSeq" id="WP_143173312.1">
    <property type="nucleotide sequence ID" value="NZ_FQZK01000004.1"/>
</dbReference>
<feature type="domain" description="AAA+ ATPase" evidence="2">
    <location>
        <begin position="334"/>
        <end position="478"/>
    </location>
</feature>
<feature type="region of interest" description="Disordered" evidence="1">
    <location>
        <begin position="1058"/>
        <end position="1087"/>
    </location>
</feature>
<dbReference type="InterPro" id="IPR054567">
    <property type="entry name" value="NNH7"/>
</dbReference>
<keyword evidence="4" id="KW-1185">Reference proteome</keyword>